<accession>A0A2N1ME50</accession>
<sequence>MPSDTNNILNNTNLNPASPYHIPRCLIGDDDNIQSLIKIVQISGKQKQLENLHRRLTNFLRPNETTNNIRGFQMDRSFTSYPSPPITYNGSTTFNYRLNIISTYQKITNKLLSDRKILTINNHHIWRLIKTLNRHQVYQSQIYQNQSTLHPKIIPSALMTPIWDNMIEIQPPNHGRLHVQFIFTQSTIRTDLQNFSSQDITGISPKFGKLTTQQRTFAVNTNINPFLSH</sequence>
<organism evidence="1 2">
    <name type="scientific">Rhizophagus irregularis</name>
    <dbReference type="NCBI Taxonomy" id="588596"/>
    <lineage>
        <taxon>Eukaryota</taxon>
        <taxon>Fungi</taxon>
        <taxon>Fungi incertae sedis</taxon>
        <taxon>Mucoromycota</taxon>
        <taxon>Glomeromycotina</taxon>
        <taxon>Glomeromycetes</taxon>
        <taxon>Glomerales</taxon>
        <taxon>Glomeraceae</taxon>
        <taxon>Rhizophagus</taxon>
    </lineage>
</organism>
<proteinExistence type="predicted"/>
<reference evidence="1 2" key="1">
    <citation type="submission" date="2016-04" db="EMBL/GenBank/DDBJ databases">
        <title>Genome analyses suggest a sexual origin of heterokaryosis in a supposedly ancient asexual fungus.</title>
        <authorList>
            <person name="Ropars J."/>
            <person name="Sedzielewska K."/>
            <person name="Noel J."/>
            <person name="Charron P."/>
            <person name="Farinelli L."/>
            <person name="Marton T."/>
            <person name="Kruger M."/>
            <person name="Pelin A."/>
            <person name="Brachmann A."/>
            <person name="Corradi N."/>
        </authorList>
    </citation>
    <scope>NUCLEOTIDE SEQUENCE [LARGE SCALE GENOMIC DNA]</scope>
    <source>
        <strain evidence="1 2">C2</strain>
    </source>
</reference>
<reference evidence="1 2" key="2">
    <citation type="submission" date="2017-10" db="EMBL/GenBank/DDBJ databases">
        <title>Extensive intraspecific genome diversity in a model arbuscular mycorrhizal fungus.</title>
        <authorList>
            <person name="Chen E.C.H."/>
            <person name="Morin E."/>
            <person name="Baudet D."/>
            <person name="Noel J."/>
            <person name="Ndikumana S."/>
            <person name="Charron P."/>
            <person name="St-Onge C."/>
            <person name="Giorgi J."/>
            <person name="Grigoriev I.V."/>
            <person name="Roux C."/>
            <person name="Martin F.M."/>
            <person name="Corradi N."/>
        </authorList>
    </citation>
    <scope>NUCLEOTIDE SEQUENCE [LARGE SCALE GENOMIC DNA]</scope>
    <source>
        <strain evidence="1 2">C2</strain>
    </source>
</reference>
<dbReference type="EMBL" id="LLXL01002811">
    <property type="protein sequence ID" value="PKK59916.1"/>
    <property type="molecule type" value="Genomic_DNA"/>
</dbReference>
<dbReference type="Proteomes" id="UP000233469">
    <property type="component" value="Unassembled WGS sequence"/>
</dbReference>
<dbReference type="AlphaFoldDB" id="A0A2N1ME50"/>
<evidence type="ECO:0000313" key="1">
    <source>
        <dbReference type="EMBL" id="PKK59916.1"/>
    </source>
</evidence>
<protein>
    <submittedName>
        <fullName evidence="1">Uncharacterized protein</fullName>
    </submittedName>
</protein>
<name>A0A2N1ME50_9GLOM</name>
<evidence type="ECO:0000313" key="2">
    <source>
        <dbReference type="Proteomes" id="UP000233469"/>
    </source>
</evidence>
<gene>
    <name evidence="1" type="ORF">RhiirC2_794115</name>
</gene>
<comment type="caution">
    <text evidence="1">The sequence shown here is derived from an EMBL/GenBank/DDBJ whole genome shotgun (WGS) entry which is preliminary data.</text>
</comment>